<evidence type="ECO:0000313" key="2">
    <source>
        <dbReference type="Proteomes" id="UP001060215"/>
    </source>
</evidence>
<gene>
    <name evidence="1" type="ORF">LOK49_LG15G01604</name>
</gene>
<proteinExistence type="predicted"/>
<reference evidence="1 2" key="1">
    <citation type="journal article" date="2022" name="Plant J.">
        <title>Chromosome-level genome of Camellia lanceoleosa provides a valuable resource for understanding genome evolution and self-incompatibility.</title>
        <authorList>
            <person name="Gong W."/>
            <person name="Xiao S."/>
            <person name="Wang L."/>
            <person name="Liao Z."/>
            <person name="Chang Y."/>
            <person name="Mo W."/>
            <person name="Hu G."/>
            <person name="Li W."/>
            <person name="Zhao G."/>
            <person name="Zhu H."/>
            <person name="Hu X."/>
            <person name="Ji K."/>
            <person name="Xiang X."/>
            <person name="Song Q."/>
            <person name="Yuan D."/>
            <person name="Jin S."/>
            <person name="Zhang L."/>
        </authorList>
    </citation>
    <scope>NUCLEOTIDE SEQUENCE [LARGE SCALE GENOMIC DNA]</scope>
    <source>
        <strain evidence="1">SQ_2022a</strain>
    </source>
</reference>
<dbReference type="EMBL" id="CM045768">
    <property type="protein sequence ID" value="KAI7983369.1"/>
    <property type="molecule type" value="Genomic_DNA"/>
</dbReference>
<comment type="caution">
    <text evidence="1">The sequence shown here is derived from an EMBL/GenBank/DDBJ whole genome shotgun (WGS) entry which is preliminary data.</text>
</comment>
<protein>
    <submittedName>
        <fullName evidence="1">Uncharacterized protein</fullName>
    </submittedName>
</protein>
<name>A0ACC0F4H3_9ERIC</name>
<sequence length="400" mass="44153">MPHTNQNSIIDPVETACTADLEVDTSHAAAKSPKYASLLRLGGVSANEVVVGSMMVSQVLDRDHLQKGIAFSKVVAPTKLMTPMAQPFIGLGPQYFVTEPVENNLLLKGTHINKSVIGSSYGIGIEEISRTSSPTKSHYVDQAIDKYMASFFKDLSIKRKASEALVNTFQPKKCKINSAGVTGNSLLQTPKLKGRLARNISRMKSPKHSKSRNSLPHDITAEEEGTLVQVPIAWDQKGICKQRNNFVFNHHPIDPAATIYTAGKECDEFTRSFNQLQRPPSFTSPAHDVPRLWSPPMPGRLKANYDVALKLGSSSAYMVVLLQNFEGYLVDGVIRLKEVGSVMQGEAMSIRWAYLLTRDLNLSQVEIVGDNKEVICLYVSEDDPPWSCAIIIEDIRRLAL</sequence>
<keyword evidence="2" id="KW-1185">Reference proteome</keyword>
<dbReference type="Proteomes" id="UP001060215">
    <property type="component" value="Chromosome 11"/>
</dbReference>
<evidence type="ECO:0000313" key="1">
    <source>
        <dbReference type="EMBL" id="KAI7983369.1"/>
    </source>
</evidence>
<organism evidence="1 2">
    <name type="scientific">Camellia lanceoleosa</name>
    <dbReference type="NCBI Taxonomy" id="1840588"/>
    <lineage>
        <taxon>Eukaryota</taxon>
        <taxon>Viridiplantae</taxon>
        <taxon>Streptophyta</taxon>
        <taxon>Embryophyta</taxon>
        <taxon>Tracheophyta</taxon>
        <taxon>Spermatophyta</taxon>
        <taxon>Magnoliopsida</taxon>
        <taxon>eudicotyledons</taxon>
        <taxon>Gunneridae</taxon>
        <taxon>Pentapetalae</taxon>
        <taxon>asterids</taxon>
        <taxon>Ericales</taxon>
        <taxon>Theaceae</taxon>
        <taxon>Camellia</taxon>
    </lineage>
</organism>
<accession>A0ACC0F4H3</accession>